<dbReference type="PANTHER" id="PTHR45176">
    <property type="entry name" value="TRANSDUCIN FAMILY PROTEIN / WD-40 REPEAT FAMILY PROTEIN-RELATED"/>
    <property type="match status" value="1"/>
</dbReference>
<keyword evidence="2" id="KW-1185">Reference proteome</keyword>
<dbReference type="PANTHER" id="PTHR45176:SF1">
    <property type="entry name" value="TRANSDUCIN FAMILY PROTEIN _ WD-40 REPEAT FAMILY PROTEIN-RELATED"/>
    <property type="match status" value="1"/>
</dbReference>
<dbReference type="EnsemblPlants" id="AET5Gv20150200.22">
    <property type="protein sequence ID" value="AET5Gv20150200.22"/>
    <property type="gene ID" value="AET5Gv20150200"/>
</dbReference>
<accession>A0A453JPT5</accession>
<reference evidence="1" key="3">
    <citation type="journal article" date="2017" name="Nature">
        <title>Genome sequence of the progenitor of the wheat D genome Aegilops tauschii.</title>
        <authorList>
            <person name="Luo M.C."/>
            <person name="Gu Y.Q."/>
            <person name="Puiu D."/>
            <person name="Wang H."/>
            <person name="Twardziok S.O."/>
            <person name="Deal K.R."/>
            <person name="Huo N."/>
            <person name="Zhu T."/>
            <person name="Wang L."/>
            <person name="Wang Y."/>
            <person name="McGuire P.E."/>
            <person name="Liu S."/>
            <person name="Long H."/>
            <person name="Ramasamy R.K."/>
            <person name="Rodriguez J.C."/>
            <person name="Van S.L."/>
            <person name="Yuan L."/>
            <person name="Wang Z."/>
            <person name="Xia Z."/>
            <person name="Xiao L."/>
            <person name="Anderson O.D."/>
            <person name="Ouyang S."/>
            <person name="Liang Y."/>
            <person name="Zimin A.V."/>
            <person name="Pertea G."/>
            <person name="Qi P."/>
            <person name="Bennetzen J.L."/>
            <person name="Dai X."/>
            <person name="Dawson M.W."/>
            <person name="Muller H.G."/>
            <person name="Kugler K."/>
            <person name="Rivarola-Duarte L."/>
            <person name="Spannagl M."/>
            <person name="Mayer K.F.X."/>
            <person name="Lu F.H."/>
            <person name="Bevan M.W."/>
            <person name="Leroy P."/>
            <person name="Li P."/>
            <person name="You F.M."/>
            <person name="Sun Q."/>
            <person name="Liu Z."/>
            <person name="Lyons E."/>
            <person name="Wicker T."/>
            <person name="Salzberg S.L."/>
            <person name="Devos K.M."/>
            <person name="Dvorak J."/>
        </authorList>
    </citation>
    <scope>NUCLEOTIDE SEQUENCE [LARGE SCALE GENOMIC DNA]</scope>
    <source>
        <strain evidence="1">cv. AL8/78</strain>
    </source>
</reference>
<reference evidence="1" key="5">
    <citation type="journal article" date="2021" name="G3 (Bethesda)">
        <title>Aegilops tauschii genome assembly Aet v5.0 features greater sequence contiguity and improved annotation.</title>
        <authorList>
            <person name="Wang L."/>
            <person name="Zhu T."/>
            <person name="Rodriguez J.C."/>
            <person name="Deal K.R."/>
            <person name="Dubcovsky J."/>
            <person name="McGuire P.E."/>
            <person name="Lux T."/>
            <person name="Spannagl M."/>
            <person name="Mayer K.F.X."/>
            <person name="Baldrich P."/>
            <person name="Meyers B.C."/>
            <person name="Huo N."/>
            <person name="Gu Y.Q."/>
            <person name="Zhou H."/>
            <person name="Devos K.M."/>
            <person name="Bennetzen J.L."/>
            <person name="Unver T."/>
            <person name="Budak H."/>
            <person name="Gulick P.J."/>
            <person name="Galiba G."/>
            <person name="Kalapos B."/>
            <person name="Nelson D.R."/>
            <person name="Li P."/>
            <person name="You F.M."/>
            <person name="Luo M.C."/>
            <person name="Dvorak J."/>
        </authorList>
    </citation>
    <scope>NUCLEOTIDE SEQUENCE [LARGE SCALE GENOMIC DNA]</scope>
    <source>
        <strain evidence="1">cv. AL8/78</strain>
    </source>
</reference>
<protein>
    <recommendedName>
        <fullName evidence="3">Cleavage/polyadenylation specificity factor A subunit C-terminal domain-containing protein</fullName>
    </recommendedName>
</protein>
<proteinExistence type="predicted"/>
<reference evidence="1" key="4">
    <citation type="submission" date="2019-03" db="UniProtKB">
        <authorList>
            <consortium name="EnsemblPlants"/>
        </authorList>
    </citation>
    <scope>IDENTIFICATION</scope>
</reference>
<dbReference type="Gramene" id="AET5Gv20150200.22">
    <property type="protein sequence ID" value="AET5Gv20150200.22"/>
    <property type="gene ID" value="AET5Gv20150200"/>
</dbReference>
<evidence type="ECO:0000313" key="1">
    <source>
        <dbReference type="EnsemblPlants" id="AET5Gv20150200.22"/>
    </source>
</evidence>
<name>A0A453JPT5_AEGTS</name>
<reference evidence="2" key="1">
    <citation type="journal article" date="2014" name="Science">
        <title>Ancient hybridizations among the ancestral genomes of bread wheat.</title>
        <authorList>
            <consortium name="International Wheat Genome Sequencing Consortium,"/>
            <person name="Marcussen T."/>
            <person name="Sandve S.R."/>
            <person name="Heier L."/>
            <person name="Spannagl M."/>
            <person name="Pfeifer M."/>
            <person name="Jakobsen K.S."/>
            <person name="Wulff B.B."/>
            <person name="Steuernagel B."/>
            <person name="Mayer K.F."/>
            <person name="Olsen O.A."/>
        </authorList>
    </citation>
    <scope>NUCLEOTIDE SEQUENCE [LARGE SCALE GENOMIC DNA]</scope>
    <source>
        <strain evidence="2">cv. AL8/78</strain>
    </source>
</reference>
<sequence length="96" mass="10862">AFQFFCYLQVSCTNNQVHLLNMPNMEVLKTVSGIKMPIASGDLSRRDVCGFDSTNGLVAIPTQDYCIQFYNLFENTEVSEVQVCERNFQPVDDITV</sequence>
<evidence type="ECO:0008006" key="3">
    <source>
        <dbReference type="Google" id="ProtNLM"/>
    </source>
</evidence>
<organism evidence="1 2">
    <name type="scientific">Aegilops tauschii subsp. strangulata</name>
    <name type="common">Goatgrass</name>
    <dbReference type="NCBI Taxonomy" id="200361"/>
    <lineage>
        <taxon>Eukaryota</taxon>
        <taxon>Viridiplantae</taxon>
        <taxon>Streptophyta</taxon>
        <taxon>Embryophyta</taxon>
        <taxon>Tracheophyta</taxon>
        <taxon>Spermatophyta</taxon>
        <taxon>Magnoliopsida</taxon>
        <taxon>Liliopsida</taxon>
        <taxon>Poales</taxon>
        <taxon>Poaceae</taxon>
        <taxon>BOP clade</taxon>
        <taxon>Pooideae</taxon>
        <taxon>Triticodae</taxon>
        <taxon>Triticeae</taxon>
        <taxon>Triticinae</taxon>
        <taxon>Aegilops</taxon>
    </lineage>
</organism>
<dbReference type="AlphaFoldDB" id="A0A453JPT5"/>
<evidence type="ECO:0000313" key="2">
    <source>
        <dbReference type="Proteomes" id="UP000015105"/>
    </source>
</evidence>
<dbReference type="Proteomes" id="UP000015105">
    <property type="component" value="Chromosome 5D"/>
</dbReference>
<reference evidence="2" key="2">
    <citation type="journal article" date="2017" name="Nat. Plants">
        <title>The Aegilops tauschii genome reveals multiple impacts of transposons.</title>
        <authorList>
            <person name="Zhao G."/>
            <person name="Zou C."/>
            <person name="Li K."/>
            <person name="Wang K."/>
            <person name="Li T."/>
            <person name="Gao L."/>
            <person name="Zhang X."/>
            <person name="Wang H."/>
            <person name="Yang Z."/>
            <person name="Liu X."/>
            <person name="Jiang W."/>
            <person name="Mao L."/>
            <person name="Kong X."/>
            <person name="Jiao Y."/>
            <person name="Jia J."/>
        </authorList>
    </citation>
    <scope>NUCLEOTIDE SEQUENCE [LARGE SCALE GENOMIC DNA]</scope>
    <source>
        <strain evidence="2">cv. AL8/78</strain>
    </source>
</reference>